<name>A0A7Y7YHY2_9PSED</name>
<accession>A0A7Y7YHY2</accession>
<gene>
    <name evidence="1" type="ORF">HX876_30470</name>
</gene>
<evidence type="ECO:0008006" key="3">
    <source>
        <dbReference type="Google" id="ProtNLM"/>
    </source>
</evidence>
<dbReference type="PANTHER" id="PTHR36455:SF1">
    <property type="entry name" value="BLR8292 PROTEIN"/>
    <property type="match status" value="1"/>
</dbReference>
<organism evidence="1 2">
    <name type="scientific">Pseudomonas gingeri</name>
    <dbReference type="NCBI Taxonomy" id="117681"/>
    <lineage>
        <taxon>Bacteria</taxon>
        <taxon>Pseudomonadati</taxon>
        <taxon>Pseudomonadota</taxon>
        <taxon>Gammaproteobacteria</taxon>
        <taxon>Pseudomonadales</taxon>
        <taxon>Pseudomonadaceae</taxon>
        <taxon>Pseudomonas</taxon>
    </lineage>
</organism>
<protein>
    <recommendedName>
        <fullName evidence="3">Transposase</fullName>
    </recommendedName>
</protein>
<dbReference type="Proteomes" id="UP000520592">
    <property type="component" value="Unassembled WGS sequence"/>
</dbReference>
<sequence>MIRIGITWLTTEPMDMHAGTGAVSARVISVFGAAQPHYAYLFANCRANRMKDLVRNGLGIGLAARRLHLGKLAWSGMPHGSQMELST</sequence>
<dbReference type="Pfam" id="PF05717">
    <property type="entry name" value="TnpB_IS66"/>
    <property type="match status" value="1"/>
</dbReference>
<proteinExistence type="predicted"/>
<dbReference type="AlphaFoldDB" id="A0A7Y7YHY2"/>
<evidence type="ECO:0000313" key="2">
    <source>
        <dbReference type="Proteomes" id="UP000520592"/>
    </source>
</evidence>
<dbReference type="EMBL" id="JACAQD010000045">
    <property type="protein sequence ID" value="NWC36687.1"/>
    <property type="molecule type" value="Genomic_DNA"/>
</dbReference>
<dbReference type="InterPro" id="IPR008878">
    <property type="entry name" value="Transposase_IS66_Orf2"/>
</dbReference>
<evidence type="ECO:0000313" key="1">
    <source>
        <dbReference type="EMBL" id="NWC36687.1"/>
    </source>
</evidence>
<comment type="caution">
    <text evidence="1">The sequence shown here is derived from an EMBL/GenBank/DDBJ whole genome shotgun (WGS) entry which is preliminary data.</text>
</comment>
<reference evidence="1 2" key="1">
    <citation type="submission" date="2020-04" db="EMBL/GenBank/DDBJ databases">
        <title>Molecular characterization of pseudomonads from Agaricus bisporus reveal novel blotch 2 pathogens in Western Europe.</title>
        <authorList>
            <person name="Taparia T."/>
            <person name="Krijger M."/>
            <person name="Haynes E."/>
            <person name="Elpinstone J.G."/>
            <person name="Noble R."/>
            <person name="Van Der Wolf J."/>
        </authorList>
    </citation>
    <scope>NUCLEOTIDE SEQUENCE [LARGE SCALE GENOMIC DNA]</scope>
    <source>
        <strain evidence="1 2">IPO3737</strain>
    </source>
</reference>
<dbReference type="PANTHER" id="PTHR36455">
    <property type="match status" value="1"/>
</dbReference>